<evidence type="ECO:0000259" key="1">
    <source>
        <dbReference type="PROSITE" id="PS50983"/>
    </source>
</evidence>
<dbReference type="Pfam" id="PF01497">
    <property type="entry name" value="Peripla_BP_2"/>
    <property type="match status" value="1"/>
</dbReference>
<dbReference type="KEGG" id="haa:A5892_08450"/>
<evidence type="ECO:0000313" key="3">
    <source>
        <dbReference type="Proteomes" id="UP000077875"/>
    </source>
</evidence>
<dbReference type="PROSITE" id="PS50983">
    <property type="entry name" value="FE_B12_PBP"/>
    <property type="match status" value="1"/>
</dbReference>
<dbReference type="Gene3D" id="3.40.50.1980">
    <property type="entry name" value="Nitrogenase molybdenum iron protein domain"/>
    <property type="match status" value="2"/>
</dbReference>
<dbReference type="AlphaFoldDB" id="A0A172YEI0"/>
<dbReference type="InterPro" id="IPR050902">
    <property type="entry name" value="ABC_Transporter_SBP"/>
</dbReference>
<proteinExistence type="predicted"/>
<name>A0A172YEI0_9GAMM</name>
<dbReference type="STRING" id="376489.A5892_08450"/>
<organism evidence="2 3">
    <name type="scientific">Halotalea alkalilenta</name>
    <dbReference type="NCBI Taxonomy" id="376489"/>
    <lineage>
        <taxon>Bacteria</taxon>
        <taxon>Pseudomonadati</taxon>
        <taxon>Pseudomonadota</taxon>
        <taxon>Gammaproteobacteria</taxon>
        <taxon>Oceanospirillales</taxon>
        <taxon>Halomonadaceae</taxon>
        <taxon>Halotalea</taxon>
    </lineage>
</organism>
<accession>A0A172YEI0</accession>
<keyword evidence="3" id="KW-1185">Reference proteome</keyword>
<sequence>MSLRAPARTAIAGLVLALGLAWMLPAAGGQRHTDLAGHQFELDARPERIFLAQPRLLYALVALDEHIDQRLVGWRSSLALFDPFAFDALREVMPGLETLPTLGEVPTPPLDAEALVGLAPDLVIFNLSEHGELAGGRLLELLDRLEIPYLFVDFHLSPLANQQASLALLGEVLGARERAGEINAFIDARLAEVDRRLAGVDQRPSVLLNIAPGLRASCCRTNARGGLAELLERAKGSNIADAERLGSDTPLLSNEYVLDRDPEVIISTAATWGYGNEAIRAGFGVAAEDTRADLERETRQLPGWQHLQAIQQRRDYVLWHYLHHGPFAFIALEAIAGWLHPDATAGLDPQRDLDEFFTRFMPIAPLGTFFTGATTDMVERR</sequence>
<dbReference type="SUPFAM" id="SSF53807">
    <property type="entry name" value="Helical backbone' metal receptor"/>
    <property type="match status" value="1"/>
</dbReference>
<gene>
    <name evidence="2" type="ORF">A5892_08450</name>
</gene>
<evidence type="ECO:0000313" key="2">
    <source>
        <dbReference type="EMBL" id="ANF57492.1"/>
    </source>
</evidence>
<reference evidence="2 3" key="1">
    <citation type="submission" date="2016-04" db="EMBL/GenBank/DDBJ databases">
        <title>Complete Genome Sequence of Halotalea alkalilenta IHB B 13600.</title>
        <authorList>
            <person name="Swarnkar M.K."/>
            <person name="Sharma A."/>
            <person name="Kaushal K."/>
            <person name="Soni R."/>
            <person name="Rana S."/>
            <person name="Singh A.K."/>
            <person name="Gulati A."/>
        </authorList>
    </citation>
    <scope>NUCLEOTIDE SEQUENCE [LARGE SCALE GENOMIC DNA]</scope>
    <source>
        <strain evidence="2 3">IHB B 13600</strain>
    </source>
</reference>
<dbReference type="PANTHER" id="PTHR30535:SF34">
    <property type="entry name" value="MOLYBDATE-BINDING PROTEIN MOLA"/>
    <property type="match status" value="1"/>
</dbReference>
<dbReference type="RefSeq" id="WP_064122438.1">
    <property type="nucleotide sequence ID" value="NZ_CP015243.1"/>
</dbReference>
<feature type="domain" description="Fe/B12 periplasmic-binding" evidence="1">
    <location>
        <begin position="48"/>
        <end position="347"/>
    </location>
</feature>
<protein>
    <recommendedName>
        <fullName evidence="1">Fe/B12 periplasmic-binding domain-containing protein</fullName>
    </recommendedName>
</protein>
<dbReference type="Proteomes" id="UP000077875">
    <property type="component" value="Chromosome"/>
</dbReference>
<dbReference type="EMBL" id="CP015243">
    <property type="protein sequence ID" value="ANF57492.1"/>
    <property type="molecule type" value="Genomic_DNA"/>
</dbReference>
<dbReference type="InterPro" id="IPR002491">
    <property type="entry name" value="ABC_transptr_periplasmic_BD"/>
</dbReference>
<dbReference type="PANTHER" id="PTHR30535">
    <property type="entry name" value="VITAMIN B12-BINDING PROTEIN"/>
    <property type="match status" value="1"/>
</dbReference>